<feature type="region of interest" description="Disordered" evidence="1">
    <location>
        <begin position="805"/>
        <end position="864"/>
    </location>
</feature>
<feature type="region of interest" description="Disordered" evidence="1">
    <location>
        <begin position="1128"/>
        <end position="1150"/>
    </location>
</feature>
<feature type="region of interest" description="Disordered" evidence="1">
    <location>
        <begin position="537"/>
        <end position="612"/>
    </location>
</feature>
<feature type="compositionally biased region" description="Basic and acidic residues" evidence="1">
    <location>
        <begin position="512"/>
        <end position="524"/>
    </location>
</feature>
<feature type="compositionally biased region" description="Low complexity" evidence="1">
    <location>
        <begin position="435"/>
        <end position="449"/>
    </location>
</feature>
<dbReference type="InterPro" id="IPR039895">
    <property type="entry name" value="COBL-like"/>
</dbReference>
<dbReference type="InterPro" id="IPR029071">
    <property type="entry name" value="Ubiquitin-like_domsf"/>
</dbReference>
<feature type="compositionally biased region" description="Acidic residues" evidence="1">
    <location>
        <begin position="580"/>
        <end position="589"/>
    </location>
</feature>
<feature type="compositionally biased region" description="Basic and acidic residues" evidence="1">
    <location>
        <begin position="603"/>
        <end position="612"/>
    </location>
</feature>
<dbReference type="PANTHER" id="PTHR21557:SF2">
    <property type="entry name" value="CORDON-BLEU PROTEIN-LIKE 1"/>
    <property type="match status" value="1"/>
</dbReference>
<feature type="region of interest" description="Disordered" evidence="1">
    <location>
        <begin position="1171"/>
        <end position="1204"/>
    </location>
</feature>
<feature type="compositionally biased region" description="Basic and acidic residues" evidence="1">
    <location>
        <begin position="832"/>
        <end position="841"/>
    </location>
</feature>
<comment type="caution">
    <text evidence="2">The sequence shown here is derived from an EMBL/GenBank/DDBJ whole genome shotgun (WGS) entry which is preliminary data.</text>
</comment>
<proteinExistence type="predicted"/>
<dbReference type="EMBL" id="JALNTZ010000004">
    <property type="protein sequence ID" value="KAJ3653237.1"/>
    <property type="molecule type" value="Genomic_DNA"/>
</dbReference>
<evidence type="ECO:0000313" key="2">
    <source>
        <dbReference type="EMBL" id="KAJ3653237.1"/>
    </source>
</evidence>
<dbReference type="Proteomes" id="UP001168821">
    <property type="component" value="Unassembled WGS sequence"/>
</dbReference>
<feature type="compositionally biased region" description="Basic and acidic residues" evidence="1">
    <location>
        <begin position="1185"/>
        <end position="1204"/>
    </location>
</feature>
<evidence type="ECO:0000313" key="3">
    <source>
        <dbReference type="Proteomes" id="UP001168821"/>
    </source>
</evidence>
<feature type="compositionally biased region" description="Polar residues" evidence="1">
    <location>
        <begin position="1171"/>
        <end position="1180"/>
    </location>
</feature>
<feature type="compositionally biased region" description="Basic and acidic residues" evidence="1">
    <location>
        <begin position="1472"/>
        <end position="1483"/>
    </location>
</feature>
<feature type="compositionally biased region" description="Low complexity" evidence="1">
    <location>
        <begin position="1371"/>
        <end position="1380"/>
    </location>
</feature>
<feature type="compositionally biased region" description="Polar residues" evidence="1">
    <location>
        <begin position="805"/>
        <end position="830"/>
    </location>
</feature>
<reference evidence="2" key="1">
    <citation type="journal article" date="2023" name="G3 (Bethesda)">
        <title>Whole genome assemblies of Zophobas morio and Tenebrio molitor.</title>
        <authorList>
            <person name="Kaur S."/>
            <person name="Stinson S.A."/>
            <person name="diCenzo G.C."/>
        </authorList>
    </citation>
    <scope>NUCLEOTIDE SEQUENCE</scope>
    <source>
        <strain evidence="2">QUZm001</strain>
    </source>
</reference>
<feature type="compositionally biased region" description="Basic and acidic residues" evidence="1">
    <location>
        <begin position="450"/>
        <end position="473"/>
    </location>
</feature>
<feature type="compositionally biased region" description="Polar residues" evidence="1">
    <location>
        <begin position="232"/>
        <end position="248"/>
    </location>
</feature>
<name>A0AA38IBJ8_9CUCU</name>
<dbReference type="PANTHER" id="PTHR21557">
    <property type="entry name" value="CORDON-BLEU"/>
    <property type="match status" value="1"/>
</dbReference>
<evidence type="ECO:0000256" key="1">
    <source>
        <dbReference type="SAM" id="MobiDB-lite"/>
    </source>
</evidence>
<dbReference type="Gene3D" id="3.10.20.90">
    <property type="entry name" value="Phosphatidylinositol 3-kinase Catalytic Subunit, Chain A, domain 1"/>
    <property type="match status" value="1"/>
</dbReference>
<feature type="compositionally biased region" description="Pro residues" evidence="1">
    <location>
        <begin position="846"/>
        <end position="855"/>
    </location>
</feature>
<protein>
    <recommendedName>
        <fullName evidence="4">WH2 domain-containing protein</fullName>
    </recommendedName>
</protein>
<feature type="compositionally biased region" description="Basic and acidic residues" evidence="1">
    <location>
        <begin position="566"/>
        <end position="579"/>
    </location>
</feature>
<feature type="region of interest" description="Disordered" evidence="1">
    <location>
        <begin position="232"/>
        <end position="524"/>
    </location>
</feature>
<feature type="compositionally biased region" description="Polar residues" evidence="1">
    <location>
        <begin position="341"/>
        <end position="367"/>
    </location>
</feature>
<dbReference type="SUPFAM" id="SSF54236">
    <property type="entry name" value="Ubiquitin-like"/>
    <property type="match status" value="1"/>
</dbReference>
<feature type="region of interest" description="Disordered" evidence="1">
    <location>
        <begin position="1368"/>
        <end position="1403"/>
    </location>
</feature>
<gene>
    <name evidence="2" type="ORF">Zmor_012499</name>
</gene>
<evidence type="ECO:0008006" key="4">
    <source>
        <dbReference type="Google" id="ProtNLM"/>
    </source>
</evidence>
<dbReference type="GO" id="GO:0003785">
    <property type="term" value="F:actin monomer binding"/>
    <property type="evidence" value="ECO:0007669"/>
    <property type="project" value="InterPro"/>
</dbReference>
<keyword evidence="3" id="KW-1185">Reference proteome</keyword>
<feature type="region of interest" description="Disordered" evidence="1">
    <location>
        <begin position="1454"/>
        <end position="1505"/>
    </location>
</feature>
<accession>A0AA38IBJ8</accession>
<organism evidence="2 3">
    <name type="scientific">Zophobas morio</name>
    <dbReference type="NCBI Taxonomy" id="2755281"/>
    <lineage>
        <taxon>Eukaryota</taxon>
        <taxon>Metazoa</taxon>
        <taxon>Ecdysozoa</taxon>
        <taxon>Arthropoda</taxon>
        <taxon>Hexapoda</taxon>
        <taxon>Insecta</taxon>
        <taxon>Pterygota</taxon>
        <taxon>Neoptera</taxon>
        <taxon>Endopterygota</taxon>
        <taxon>Coleoptera</taxon>
        <taxon>Polyphaga</taxon>
        <taxon>Cucujiformia</taxon>
        <taxon>Tenebrionidae</taxon>
        <taxon>Zophobas</taxon>
    </lineage>
</organism>
<feature type="compositionally biased region" description="Polar residues" evidence="1">
    <location>
        <begin position="1381"/>
        <end position="1392"/>
    </location>
</feature>
<sequence length="1528" mass="169793">MLQITEDTPPDMLAGAMDLTVHLPTGRSVKMSVERSTPMMDLLVQITTNYQLQLSNHTLQVLGMAPSKEHGDSVLPYKPSTPIGALDTQHIRVVPKAKGMSVPKNIPPGHQPFESTFRLKVHLPRNQLYVTRVSHSVHLEEIMKKVCEEKNLDPGKYEFRHPGNLDEILDPKLTLSDYTITEIYLVQKGVGSLNQTFSTSDIMALRKEEERKQMHNKTGGGVFNLIFRRGKSSTTGSLSSENRSISPTHSDDSRSVTPPGVQQIIAPPPDQTDRPKPPQRKRRPAPKPPVEAAKKDAGLTVCHSRNSSDSSGYHEASILSDNNASLPRRPKSTVIGEDSQKIISGHSQSTSNLSKMGVHSKSTSSLALPSRKKKTAPPPPPPVLKPEKTHNLEEPSPVVASQPCTVAQTEAPGIGHGNIVANNTNPKPKPRNRTKTAPSPRPRSLVSLSSEDRPDENSAEAVNDKLLEKREESTELVNTRANLEPLADNERNESIETPTPVRDELGPTLADTKSDEMQELVDEKEIKIVDQATVIENEDHEIAAPTKNEADSVPYEEDPEPINESKQIDDSAKEGLLEKEEIDETTANDDEAKNNFQSADSLGGDKKSDNGMKEKFSELAKLQKSVVSDILEPKAEVSKVKPPEVVALHPKTPNKDSYPKSFFDSYTRKRGFQIGSSLLDLRSDEEASNHKNSSDLSTPNSVASALNAFEFVDEIEGLDVEMFTGSLSKNSRNKNKILNQLHGMHDLDNFSKNPSGGSLRSVSSLPGFLGSNMKKWNNVEELDDISLNSFGGRNGWVIGDTSDTESIASTTTSQRTPFESLNSVQQSLPSLTEKKEIKVEELIEPPSSPPPPPPSVTSNENLKEVEETIEPKNLEEIEPHRNNELEADWQYQLPSPPKAFRDSSPVAFVDVSQESIADSVVTSPELFEKLKVVKDQSEKETASDIISMVSEDERPILNKLSLENLEKRKSLVYNRELATSLKMSDEDRKETFSSSLVNFEKTYDEVKQSSLKQVATSTLPNFKITTYNNPKQKVDIFEDDTVRSNDRGSKRNSFVEATLQKSYVGRSMENISFRKNSLGRTSDEEFAKNEYTFYRPPPPKQQFNVLRSESFTKEQKWVPVKPVSRSKSQVAINKYRDAKNPPEVDDGLTKSNSLFDVSGLQSLGVMRQIQNKLNTPNNSTEELDKEPSYQKPPESKNEVQTQEEKPIIRCYKYSPPSINMGTWSERPKIPVNVKEDPDYKYGVKETSTSKLVVNTINNDVKSHNSIEIRNKTTSTSYTNSVSVRVGPDAANKNVSIKVNGFEPVSQNSGNVVIKIGGNPPPNKPVFRKPLGNVNTETQRPHSVALGGDFDISRVPIVRSVEFKKPYKDYHTTTNNNNNNTSVTQILPSNNFRNGFKEQSESTIKPQTEPKPVFRVNSYLQNTSAPVVRGFRNSNEINRLSWNQPHSFSTLPAKPAKNFSLDAPKPFSQSNLRRTESTNLEKKTVPPPAPVMPKFGGNAKREEFGDPKEQLLQAIRDFGGKKGLRAVKA</sequence>